<dbReference type="GO" id="GO:0071111">
    <property type="term" value="F:cyclic-guanylate-specific phosphodiesterase activity"/>
    <property type="evidence" value="ECO:0007669"/>
    <property type="project" value="InterPro"/>
</dbReference>
<dbReference type="CDD" id="cd01948">
    <property type="entry name" value="EAL"/>
    <property type="match status" value="1"/>
</dbReference>
<keyword evidence="5" id="KW-1185">Reference proteome</keyword>
<feature type="domain" description="EAL" evidence="2">
    <location>
        <begin position="460"/>
        <end position="719"/>
    </location>
</feature>
<feature type="transmembrane region" description="Helical" evidence="1">
    <location>
        <begin position="132"/>
        <end position="151"/>
    </location>
</feature>
<feature type="transmembrane region" description="Helical" evidence="1">
    <location>
        <begin position="31"/>
        <end position="49"/>
    </location>
</feature>
<dbReference type="InterPro" id="IPR035919">
    <property type="entry name" value="EAL_sf"/>
</dbReference>
<dbReference type="PANTHER" id="PTHR33121:SF70">
    <property type="entry name" value="SIGNALING PROTEIN YKOW"/>
    <property type="match status" value="1"/>
</dbReference>
<accession>A0A480AKC0</accession>
<keyword evidence="1" id="KW-0472">Membrane</keyword>
<dbReference type="SMART" id="SM00052">
    <property type="entry name" value="EAL"/>
    <property type="match status" value="1"/>
</dbReference>
<feature type="transmembrane region" description="Helical" evidence="1">
    <location>
        <begin position="163"/>
        <end position="184"/>
    </location>
</feature>
<sequence>MQNNNSRSAPPAPPPGRLHALLMPDYNRRAAAFWWTVVALGALALAWALADLATLDAAAGWQVATGVAITVLAGSFPVRIPRSVHSVTAGEIFIFLLLLLHGPAAATLAASADALAGSWRSSRRWTSRIASPAMAALAMTAAGHALQALLAVLQQRGWHNPGLLVLASIGFALLYFGCNAGLMAALPRLKRAERLRAADVFGPFGWIATAYAASATVAALLYLSYRQSGIGVLVAVVPLIAMMLATLHYFFRQQEADAATRRTAEEAATREATLAARHLQELQHIAFHDGLTGLPNRRSFQARLAETVGRAVAAPQAHGFAVLFLDFDRFKLVNDSLGHAAGDDFLVQVAQRLQTELADGDLLARLGGDEFAVLMVDPALPDAPITLAGRLQEALRAPLRVSGTELATSASIGITSSALPYDRPEDVLRDADIAMYRAKANGKARHAVFDAELHAQVLQRLRLETDLRRAVQGDQIGLVYQPIFDLGSGKVTGFEALARWTHADLGPVSPGAFVAIAAEAGLVTELTDRLVGRACRQLRHWQTTLGGTDGLAMHVNITGRDLVHSGLAERLLLALQASGLQPHHLRLELDEDTLMQHITAAMPVLAMLRAAGIGLSLDDFGSGYSSLKHLHSLPIDSLKIDPSFVQALQASQGAGADAAVVRAVVELGRSLGKGVIAEGIETASQLALLRAMGCLQGQGYHLAPPLAAEAVPALLAQTGLVEPPTATTLPMALQAVSALRH</sequence>
<evidence type="ECO:0000313" key="5">
    <source>
        <dbReference type="Proteomes" id="UP000301751"/>
    </source>
</evidence>
<dbReference type="EMBL" id="BJCL01000001">
    <property type="protein sequence ID" value="GCL61466.1"/>
    <property type="molecule type" value="Genomic_DNA"/>
</dbReference>
<dbReference type="NCBIfam" id="TIGR00254">
    <property type="entry name" value="GGDEF"/>
    <property type="match status" value="1"/>
</dbReference>
<feature type="transmembrane region" description="Helical" evidence="1">
    <location>
        <begin position="61"/>
        <end position="80"/>
    </location>
</feature>
<dbReference type="Pfam" id="PF00990">
    <property type="entry name" value="GGDEF"/>
    <property type="match status" value="1"/>
</dbReference>
<keyword evidence="1" id="KW-1133">Transmembrane helix</keyword>
<keyword evidence="1" id="KW-0812">Transmembrane</keyword>
<dbReference type="AlphaFoldDB" id="A0A480AKC0"/>
<evidence type="ECO:0008006" key="6">
    <source>
        <dbReference type="Google" id="ProtNLM"/>
    </source>
</evidence>
<dbReference type="PROSITE" id="PS50887">
    <property type="entry name" value="GGDEF"/>
    <property type="match status" value="1"/>
</dbReference>
<dbReference type="Gene3D" id="3.30.70.270">
    <property type="match status" value="1"/>
</dbReference>
<reference evidence="5" key="1">
    <citation type="submission" date="2019-03" db="EMBL/GenBank/DDBJ databases">
        <title>Aquabacterium pictum sp.nov., the first bacteriochlorophyll a-containing freshwater bacterium in the genus Aquabacterium of the class Betaproteobacteria.</title>
        <authorList>
            <person name="Hirose S."/>
            <person name="Tank M."/>
            <person name="Hara E."/>
            <person name="Tamaki H."/>
            <person name="Takaichi S."/>
            <person name="Haruta S."/>
            <person name="Hanada S."/>
        </authorList>
    </citation>
    <scope>NUCLEOTIDE SEQUENCE [LARGE SCALE GENOMIC DNA]</scope>
    <source>
        <strain evidence="5">W35</strain>
    </source>
</reference>
<dbReference type="InterPro" id="IPR050706">
    <property type="entry name" value="Cyclic-di-GMP_PDE-like"/>
</dbReference>
<proteinExistence type="predicted"/>
<dbReference type="Pfam" id="PF00563">
    <property type="entry name" value="EAL"/>
    <property type="match status" value="1"/>
</dbReference>
<gene>
    <name evidence="4" type="ORF">AQPW35_05470</name>
</gene>
<evidence type="ECO:0000259" key="2">
    <source>
        <dbReference type="PROSITE" id="PS50883"/>
    </source>
</evidence>
<dbReference type="SUPFAM" id="SSF141868">
    <property type="entry name" value="EAL domain-like"/>
    <property type="match status" value="1"/>
</dbReference>
<dbReference type="SMART" id="SM00267">
    <property type="entry name" value="GGDEF"/>
    <property type="match status" value="1"/>
</dbReference>
<dbReference type="PANTHER" id="PTHR33121">
    <property type="entry name" value="CYCLIC DI-GMP PHOSPHODIESTERASE PDEF"/>
    <property type="match status" value="1"/>
</dbReference>
<feature type="transmembrane region" description="Helical" evidence="1">
    <location>
        <begin position="204"/>
        <end position="223"/>
    </location>
</feature>
<dbReference type="InterPro" id="IPR000160">
    <property type="entry name" value="GGDEF_dom"/>
</dbReference>
<dbReference type="SUPFAM" id="SSF55073">
    <property type="entry name" value="Nucleotide cyclase"/>
    <property type="match status" value="1"/>
</dbReference>
<evidence type="ECO:0000259" key="3">
    <source>
        <dbReference type="PROSITE" id="PS50887"/>
    </source>
</evidence>
<organism evidence="4 5">
    <name type="scientific">Pseudaquabacterium pictum</name>
    <dbReference type="NCBI Taxonomy" id="2315236"/>
    <lineage>
        <taxon>Bacteria</taxon>
        <taxon>Pseudomonadati</taxon>
        <taxon>Pseudomonadota</taxon>
        <taxon>Betaproteobacteria</taxon>
        <taxon>Burkholderiales</taxon>
        <taxon>Sphaerotilaceae</taxon>
        <taxon>Pseudaquabacterium</taxon>
    </lineage>
</organism>
<name>A0A480AKC0_9BURK</name>
<evidence type="ECO:0000256" key="1">
    <source>
        <dbReference type="SAM" id="Phobius"/>
    </source>
</evidence>
<dbReference type="PROSITE" id="PS50883">
    <property type="entry name" value="EAL"/>
    <property type="match status" value="1"/>
</dbReference>
<feature type="transmembrane region" description="Helical" evidence="1">
    <location>
        <begin position="230"/>
        <end position="251"/>
    </location>
</feature>
<dbReference type="Gene3D" id="3.20.20.450">
    <property type="entry name" value="EAL domain"/>
    <property type="match status" value="1"/>
</dbReference>
<dbReference type="CDD" id="cd01949">
    <property type="entry name" value="GGDEF"/>
    <property type="match status" value="1"/>
</dbReference>
<feature type="domain" description="GGDEF" evidence="3">
    <location>
        <begin position="318"/>
        <end position="451"/>
    </location>
</feature>
<dbReference type="OrthoDB" id="9813903at2"/>
<dbReference type="InterPro" id="IPR043128">
    <property type="entry name" value="Rev_trsase/Diguanyl_cyclase"/>
</dbReference>
<dbReference type="InterPro" id="IPR029787">
    <property type="entry name" value="Nucleotide_cyclase"/>
</dbReference>
<dbReference type="InterPro" id="IPR001633">
    <property type="entry name" value="EAL_dom"/>
</dbReference>
<protein>
    <recommendedName>
        <fullName evidence="6">GGDEF-domain containing protein</fullName>
    </recommendedName>
</protein>
<dbReference type="Proteomes" id="UP000301751">
    <property type="component" value="Unassembled WGS sequence"/>
</dbReference>
<evidence type="ECO:0000313" key="4">
    <source>
        <dbReference type="EMBL" id="GCL61466.1"/>
    </source>
</evidence>
<feature type="transmembrane region" description="Helical" evidence="1">
    <location>
        <begin position="92"/>
        <end position="112"/>
    </location>
</feature>
<comment type="caution">
    <text evidence="4">The sequence shown here is derived from an EMBL/GenBank/DDBJ whole genome shotgun (WGS) entry which is preliminary data.</text>
</comment>